<dbReference type="GO" id="GO:0019187">
    <property type="term" value="F:beta-1,4-mannosyltransferase activity"/>
    <property type="evidence" value="ECO:0007669"/>
    <property type="project" value="InterPro"/>
</dbReference>
<reference evidence="3" key="1">
    <citation type="submission" date="2022-12" db="EMBL/GenBank/DDBJ databases">
        <authorList>
            <person name="Petersen C."/>
        </authorList>
    </citation>
    <scope>NUCLEOTIDE SEQUENCE</scope>
    <source>
        <strain evidence="3">IBT 35673</strain>
    </source>
</reference>
<dbReference type="Pfam" id="PF13632">
    <property type="entry name" value="Glyco_trans_2_3"/>
    <property type="match status" value="1"/>
</dbReference>
<comment type="caution">
    <text evidence="3">The sequence shown here is derived from an EMBL/GenBank/DDBJ whole genome shotgun (WGS) entry which is preliminary data.</text>
</comment>
<dbReference type="AlphaFoldDB" id="A0A9W9U9U4"/>
<feature type="transmembrane region" description="Helical" evidence="1">
    <location>
        <begin position="30"/>
        <end position="55"/>
    </location>
</feature>
<evidence type="ECO:0000313" key="4">
    <source>
        <dbReference type="Proteomes" id="UP001147695"/>
    </source>
</evidence>
<evidence type="ECO:0000313" key="3">
    <source>
        <dbReference type="EMBL" id="KAJ5328787.1"/>
    </source>
</evidence>
<keyword evidence="1" id="KW-1133">Transmembrane helix</keyword>
<dbReference type="GO" id="GO:0005737">
    <property type="term" value="C:cytoplasm"/>
    <property type="evidence" value="ECO:0007669"/>
    <property type="project" value="TreeGrafter"/>
</dbReference>
<name>A0A9W9U9U4_PENBR</name>
<sequence length="369" mass="42330">MSAAVDGLSKGHRPLWKHTNRVYNILEYNYIVFPLTLILTFYAFKQFTCVGGYYLEVAEDGWSKSSIFHVCVMTMFLVAQMPPFGQLLGLCLPMRPNNFASGPKTRRLETLRICLVTKGTNVPTAVNSARCWDNLPQRHNPSVKFHVLVDSENADELKQQLPSYVIVDQVPGNFSVKKAKYKARAQEWFRLKYKFSKEDWILHLDEESEMDDRALQTTLDFIERGTAELGMGTIYYTASNHWTSMLMSAAEVVRVAEDFGRFQLPLLLFRRPYLGWTHGSWLLINGAVENAIGWDTDNVCEDYWFGYHAAKLGYKSEWIHGIFREQPPCTLQDLCKQRRRWFTGIFRFEQPLAGIALTLGIIAGIGSLI</sequence>
<dbReference type="InterPro" id="IPR001173">
    <property type="entry name" value="Glyco_trans_2-like"/>
</dbReference>
<accession>A0A9W9U9U4</accession>
<gene>
    <name evidence="3" type="ORF">N7452_009177</name>
</gene>
<organism evidence="3 4">
    <name type="scientific">Penicillium brevicompactum</name>
    <dbReference type="NCBI Taxonomy" id="5074"/>
    <lineage>
        <taxon>Eukaryota</taxon>
        <taxon>Fungi</taxon>
        <taxon>Dikarya</taxon>
        <taxon>Ascomycota</taxon>
        <taxon>Pezizomycotina</taxon>
        <taxon>Eurotiomycetes</taxon>
        <taxon>Eurotiomycetidae</taxon>
        <taxon>Eurotiales</taxon>
        <taxon>Aspergillaceae</taxon>
        <taxon>Penicillium</taxon>
    </lineage>
</organism>
<evidence type="ECO:0000259" key="2">
    <source>
        <dbReference type="Pfam" id="PF13632"/>
    </source>
</evidence>
<dbReference type="PANTHER" id="PTHR16779:SF1">
    <property type="entry name" value="BETA-1,4-MANNOSYLTRANSFERASE EGH"/>
    <property type="match status" value="1"/>
</dbReference>
<dbReference type="InterPro" id="IPR027389">
    <property type="entry name" value="B_mannosylTrfase_Bre-3/Egh"/>
</dbReference>
<proteinExistence type="predicted"/>
<dbReference type="PANTHER" id="PTHR16779">
    <property type="entry name" value="BETA-1,4-MANNOSYLTRANSFERASE EGH"/>
    <property type="match status" value="1"/>
</dbReference>
<reference evidence="3" key="2">
    <citation type="journal article" date="2023" name="IMA Fungus">
        <title>Comparative genomic study of the Penicillium genus elucidates a diverse pangenome and 15 lateral gene transfer events.</title>
        <authorList>
            <person name="Petersen C."/>
            <person name="Sorensen T."/>
            <person name="Nielsen M.R."/>
            <person name="Sondergaard T.E."/>
            <person name="Sorensen J.L."/>
            <person name="Fitzpatrick D.A."/>
            <person name="Frisvad J.C."/>
            <person name="Nielsen K.L."/>
        </authorList>
    </citation>
    <scope>NUCLEOTIDE SEQUENCE</scope>
    <source>
        <strain evidence="3">IBT 35673</strain>
    </source>
</reference>
<evidence type="ECO:0000256" key="1">
    <source>
        <dbReference type="SAM" id="Phobius"/>
    </source>
</evidence>
<keyword evidence="1" id="KW-0812">Transmembrane</keyword>
<protein>
    <recommendedName>
        <fullName evidence="2">Glycosyltransferase 2-like domain-containing protein</fullName>
    </recommendedName>
</protein>
<feature type="domain" description="Glycosyltransferase 2-like" evidence="2">
    <location>
        <begin position="200"/>
        <end position="346"/>
    </location>
</feature>
<dbReference type="Gene3D" id="3.90.550.10">
    <property type="entry name" value="Spore Coat Polysaccharide Biosynthesis Protein SpsA, Chain A"/>
    <property type="match status" value="1"/>
</dbReference>
<dbReference type="SUPFAM" id="SSF53448">
    <property type="entry name" value="Nucleotide-diphospho-sugar transferases"/>
    <property type="match status" value="1"/>
</dbReference>
<keyword evidence="1" id="KW-0472">Membrane</keyword>
<dbReference type="InterPro" id="IPR029044">
    <property type="entry name" value="Nucleotide-diphossugar_trans"/>
</dbReference>
<dbReference type="Proteomes" id="UP001147695">
    <property type="component" value="Unassembled WGS sequence"/>
</dbReference>
<dbReference type="EMBL" id="JAPZBQ010000005">
    <property type="protein sequence ID" value="KAJ5328787.1"/>
    <property type="molecule type" value="Genomic_DNA"/>
</dbReference>